<reference evidence="2" key="1">
    <citation type="submission" date="2014-09" db="EMBL/GenBank/DDBJ databases">
        <authorList>
            <person name="Magalhaes I.L.F."/>
            <person name="Oliveira U."/>
            <person name="Santos F.R."/>
            <person name="Vidigal T.H.D.A."/>
            <person name="Brescovit A.D."/>
            <person name="Santos A.J."/>
        </authorList>
    </citation>
    <scope>NUCLEOTIDE SEQUENCE</scope>
    <source>
        <tissue evidence="2">Shoot tissue taken approximately 20 cm above the soil surface</tissue>
    </source>
</reference>
<protein>
    <submittedName>
        <fullName evidence="2">p2C05</fullName>
    </submittedName>
</protein>
<accession>A0A0A9DCF9</accession>
<reference evidence="2" key="2">
    <citation type="journal article" date="2015" name="Data Brief">
        <title>Shoot transcriptome of the giant reed, Arundo donax.</title>
        <authorList>
            <person name="Barrero R.A."/>
            <person name="Guerrero F.D."/>
            <person name="Moolhuijzen P."/>
            <person name="Goolsby J.A."/>
            <person name="Tidwell J."/>
            <person name="Bellgard S.E."/>
            <person name="Bellgard M.I."/>
        </authorList>
    </citation>
    <scope>NUCLEOTIDE SEQUENCE</scope>
    <source>
        <tissue evidence="2">Shoot tissue taken approximately 20 cm above the soil surface</tissue>
    </source>
</reference>
<organism evidence="2">
    <name type="scientific">Arundo donax</name>
    <name type="common">Giant reed</name>
    <name type="synonym">Donax arundinaceus</name>
    <dbReference type="NCBI Taxonomy" id="35708"/>
    <lineage>
        <taxon>Eukaryota</taxon>
        <taxon>Viridiplantae</taxon>
        <taxon>Streptophyta</taxon>
        <taxon>Embryophyta</taxon>
        <taxon>Tracheophyta</taxon>
        <taxon>Spermatophyta</taxon>
        <taxon>Magnoliopsida</taxon>
        <taxon>Liliopsida</taxon>
        <taxon>Poales</taxon>
        <taxon>Poaceae</taxon>
        <taxon>PACMAD clade</taxon>
        <taxon>Arundinoideae</taxon>
        <taxon>Arundineae</taxon>
        <taxon>Arundo</taxon>
    </lineage>
</organism>
<sequence length="94" mass="10744">MRYNWIDLLMESQRPSVASKTNSTSGPSSTRDTSGDEIIRSPLNCTREINFSVHLPSLTPFTNISFFFCLKSYISKSTRYRNISTYTPINNLLL</sequence>
<evidence type="ECO:0000313" key="2">
    <source>
        <dbReference type="EMBL" id="JAD83340.1"/>
    </source>
</evidence>
<name>A0A0A9DCF9_ARUDO</name>
<evidence type="ECO:0000256" key="1">
    <source>
        <dbReference type="SAM" id="MobiDB-lite"/>
    </source>
</evidence>
<dbReference type="AlphaFoldDB" id="A0A0A9DCF9"/>
<feature type="region of interest" description="Disordered" evidence="1">
    <location>
        <begin position="14"/>
        <end position="37"/>
    </location>
</feature>
<proteinExistence type="predicted"/>
<feature type="compositionally biased region" description="Polar residues" evidence="1">
    <location>
        <begin position="14"/>
        <end position="32"/>
    </location>
</feature>
<dbReference type="EMBL" id="GBRH01214555">
    <property type="protein sequence ID" value="JAD83340.1"/>
    <property type="molecule type" value="Transcribed_RNA"/>
</dbReference>